<sequence length="568" mass="60289">MTTTIEWIRGALRDHPELALFLALAAGYLIGRLRIGSLKLGPVVGCLLAGLAVGQLGIVVPSVLGSTFFLLFLFAVGYKTGPQFFRGLGRNALPQVILTVLFAVSGLVTTYSVARVLGFDAGTAAGLLAGVHASEAVGTGSDAVRKLPLDENVRRTLTTNITIAYAVTYMVGIFTEILVLVRIGPWVMRIDLRAECQKLESELGMKKDELGVVSAYKQFVMRAYKVPESMNNRSVAELDESFSPGRVFVERVKNNQGIMDANPNLRLLAGDLIVLSGRPQLLGGSSNPLHPYEVEEPALLDIPAIAVDYILERKDLRHRTLSEIVETLGGEVATRGVYVRKVLRGGEELPLGSKVVLERGDVLTLIGAKRHVDRVAAQLGSVERASNATDLISICLAVGIGGLIGLPALHFARLSIGLGLPVGVLVASLVVGWLHSIKPAFSRVPEPVIWLMDTLGLTAFITSIGINAGPSFVHGVRSTGLALLVTGVIVAAAPYLLTILAGRYIFRLHPGILLGICAGSGTFSPGLAALLEKAESRVPVLGYGVSYAIGALLFALWGSVIVVLVHQG</sequence>
<dbReference type="GO" id="GO:0006813">
    <property type="term" value="P:potassium ion transport"/>
    <property type="evidence" value="ECO:0007669"/>
    <property type="project" value="InterPro"/>
</dbReference>
<dbReference type="PANTHER" id="PTHR30445">
    <property type="entry name" value="K(+)_H(+) ANTIPORTER SUBUNIT KHTT"/>
    <property type="match status" value="1"/>
</dbReference>
<feature type="transmembrane region" description="Helical" evidence="8">
    <location>
        <begin position="391"/>
        <end position="412"/>
    </location>
</feature>
<feature type="domain" description="YidE/YbjL duplication" evidence="9">
    <location>
        <begin position="394"/>
        <end position="562"/>
    </location>
</feature>
<evidence type="ECO:0000256" key="8">
    <source>
        <dbReference type="SAM" id="Phobius"/>
    </source>
</evidence>
<dbReference type="NCBIfam" id="TIGR01625">
    <property type="entry name" value="YidE_YbjL_dupl"/>
    <property type="match status" value="1"/>
</dbReference>
<evidence type="ECO:0000256" key="5">
    <source>
        <dbReference type="ARBA" id="ARBA00022692"/>
    </source>
</evidence>
<keyword evidence="7 8" id="KW-0472">Membrane</keyword>
<dbReference type="SUPFAM" id="SSF116726">
    <property type="entry name" value="TrkA C-terminal domain-like"/>
    <property type="match status" value="2"/>
</dbReference>
<feature type="transmembrane region" description="Helical" evidence="8">
    <location>
        <begin position="480"/>
        <end position="500"/>
    </location>
</feature>
<accession>A0A3R9NXL0</accession>
<proteinExistence type="inferred from homology"/>
<keyword evidence="11" id="KW-1185">Reference proteome</keyword>
<keyword evidence="3" id="KW-0813">Transport</keyword>
<comment type="subcellular location">
    <subcellularLocation>
        <location evidence="1">Cell membrane</location>
        <topology evidence="1">Multi-pass membrane protein</topology>
    </subcellularLocation>
</comment>
<gene>
    <name evidence="10" type="ORF">EDE15_4847</name>
</gene>
<feature type="transmembrane region" description="Helical" evidence="8">
    <location>
        <begin position="96"/>
        <end position="114"/>
    </location>
</feature>
<keyword evidence="5 8" id="KW-0812">Transmembrane</keyword>
<feature type="transmembrane region" description="Helical" evidence="8">
    <location>
        <begin position="163"/>
        <end position="183"/>
    </location>
</feature>
<comment type="caution">
    <text evidence="10">The sequence shown here is derived from an EMBL/GenBank/DDBJ whole genome shotgun (WGS) entry which is preliminary data.</text>
</comment>
<dbReference type="GO" id="GO:0005886">
    <property type="term" value="C:plasma membrane"/>
    <property type="evidence" value="ECO:0007669"/>
    <property type="project" value="UniProtKB-SubCell"/>
</dbReference>
<evidence type="ECO:0000256" key="1">
    <source>
        <dbReference type="ARBA" id="ARBA00004651"/>
    </source>
</evidence>
<evidence type="ECO:0000256" key="3">
    <source>
        <dbReference type="ARBA" id="ARBA00022448"/>
    </source>
</evidence>
<evidence type="ECO:0000313" key="11">
    <source>
        <dbReference type="Proteomes" id="UP000269669"/>
    </source>
</evidence>
<feature type="transmembrane region" description="Helical" evidence="8">
    <location>
        <begin position="18"/>
        <end position="35"/>
    </location>
</feature>
<evidence type="ECO:0000256" key="7">
    <source>
        <dbReference type="ARBA" id="ARBA00023136"/>
    </source>
</evidence>
<reference evidence="10 11" key="1">
    <citation type="submission" date="2018-12" db="EMBL/GenBank/DDBJ databases">
        <title>Sequencing of bacterial isolates from soil warming experiment in Harvard Forest, Massachusetts, USA.</title>
        <authorList>
            <person name="Deangelis K."/>
        </authorList>
    </citation>
    <scope>NUCLEOTIDE SEQUENCE [LARGE SCALE GENOMIC DNA]</scope>
    <source>
        <strain evidence="10 11">EB153</strain>
    </source>
</reference>
<dbReference type="Pfam" id="PF06826">
    <property type="entry name" value="Asp-Al_Ex"/>
    <property type="match status" value="2"/>
</dbReference>
<evidence type="ECO:0000256" key="2">
    <source>
        <dbReference type="ARBA" id="ARBA00009854"/>
    </source>
</evidence>
<evidence type="ECO:0000259" key="9">
    <source>
        <dbReference type="Pfam" id="PF06826"/>
    </source>
</evidence>
<dbReference type="Proteomes" id="UP000269669">
    <property type="component" value="Unassembled WGS sequence"/>
</dbReference>
<dbReference type="RefSeq" id="WP_125487462.1">
    <property type="nucleotide sequence ID" value="NZ_RSDW01000001.1"/>
</dbReference>
<feature type="transmembrane region" description="Helical" evidence="8">
    <location>
        <begin position="543"/>
        <end position="565"/>
    </location>
</feature>
<feature type="transmembrane region" description="Helical" evidence="8">
    <location>
        <begin position="418"/>
        <end position="436"/>
    </location>
</feature>
<name>A0A3R9NXL0_9BACT</name>
<feature type="transmembrane region" description="Helical" evidence="8">
    <location>
        <begin position="448"/>
        <end position="468"/>
    </location>
</feature>
<feature type="transmembrane region" description="Helical" evidence="8">
    <location>
        <begin position="47"/>
        <end position="75"/>
    </location>
</feature>
<feature type="domain" description="YidE/YbjL duplication" evidence="9">
    <location>
        <begin position="19"/>
        <end position="180"/>
    </location>
</feature>
<dbReference type="InterPro" id="IPR036721">
    <property type="entry name" value="RCK_C_sf"/>
</dbReference>
<evidence type="ECO:0000256" key="6">
    <source>
        <dbReference type="ARBA" id="ARBA00022989"/>
    </source>
</evidence>
<dbReference type="InterPro" id="IPR006512">
    <property type="entry name" value="YidE_YbjL"/>
</dbReference>
<feature type="transmembrane region" description="Helical" evidence="8">
    <location>
        <begin position="512"/>
        <end position="531"/>
    </location>
</feature>
<comment type="similarity">
    <text evidence="2">Belongs to the AAE transporter (TC 2.A.81) family.</text>
</comment>
<dbReference type="PANTHER" id="PTHR30445:SF9">
    <property type="match status" value="1"/>
</dbReference>
<dbReference type="InterPro" id="IPR050144">
    <property type="entry name" value="AAE_transporter"/>
</dbReference>
<keyword evidence="6 8" id="KW-1133">Transmembrane helix</keyword>
<dbReference type="AlphaFoldDB" id="A0A3R9NXL0"/>
<keyword evidence="4" id="KW-1003">Cell membrane</keyword>
<dbReference type="OrthoDB" id="9155749at2"/>
<evidence type="ECO:0000256" key="4">
    <source>
        <dbReference type="ARBA" id="ARBA00022475"/>
    </source>
</evidence>
<organism evidence="10 11">
    <name type="scientific">Edaphobacter aggregans</name>
    <dbReference type="NCBI Taxonomy" id="570835"/>
    <lineage>
        <taxon>Bacteria</taxon>
        <taxon>Pseudomonadati</taxon>
        <taxon>Acidobacteriota</taxon>
        <taxon>Terriglobia</taxon>
        <taxon>Terriglobales</taxon>
        <taxon>Acidobacteriaceae</taxon>
        <taxon>Edaphobacter</taxon>
    </lineage>
</organism>
<dbReference type="EMBL" id="RSDW01000001">
    <property type="protein sequence ID" value="RSL19194.1"/>
    <property type="molecule type" value="Genomic_DNA"/>
</dbReference>
<protein>
    <submittedName>
        <fullName evidence="10">Putative transport protein</fullName>
    </submittedName>
</protein>
<evidence type="ECO:0000313" key="10">
    <source>
        <dbReference type="EMBL" id="RSL19194.1"/>
    </source>
</evidence>